<feature type="domain" description="NAD-glutamate dehydrogenase catalytic" evidence="1">
    <location>
        <begin position="756"/>
        <end position="1252"/>
    </location>
</feature>
<dbReference type="InterPro" id="IPR036291">
    <property type="entry name" value="NAD(P)-bd_dom_sf"/>
</dbReference>
<dbReference type="InterPro" id="IPR049064">
    <property type="entry name" value="NAD_Glu_DH_ACT3"/>
</dbReference>
<dbReference type="InterPro" id="IPR049058">
    <property type="entry name" value="NAD_Glu_DH_HM2"/>
</dbReference>
<dbReference type="Pfam" id="PF21078">
    <property type="entry name" value="GDH_HM3"/>
    <property type="match status" value="1"/>
</dbReference>
<dbReference type="Proteomes" id="UP000182130">
    <property type="component" value="Unassembled WGS sequence"/>
</dbReference>
<dbReference type="InterPro" id="IPR007780">
    <property type="entry name" value="NAD_Glu_DH_bac"/>
</dbReference>
<dbReference type="OrthoDB" id="9758052at2"/>
<dbReference type="PANTHER" id="PTHR43403">
    <property type="entry name" value="NAD-SPECIFIC GLUTAMATE DEHYDROGENASE"/>
    <property type="match status" value="1"/>
</dbReference>
<dbReference type="Pfam" id="PF21079">
    <property type="entry name" value="GDH_HM2"/>
    <property type="match status" value="1"/>
</dbReference>
<dbReference type="SUPFAM" id="SSF53223">
    <property type="entry name" value="Aminoacid dehydrogenase-like, N-terminal domain"/>
    <property type="match status" value="1"/>
</dbReference>
<evidence type="ECO:0000259" key="2">
    <source>
        <dbReference type="Pfam" id="PF21074"/>
    </source>
</evidence>
<dbReference type="InterPro" id="IPR028971">
    <property type="entry name" value="NAD-GDH_cat"/>
</dbReference>
<proteinExistence type="predicted"/>
<gene>
    <name evidence="6" type="ORF">SAMN05216555_109151</name>
</gene>
<dbReference type="InterPro" id="IPR049062">
    <property type="entry name" value="NAD_Glu_DH_ACT2"/>
</dbReference>
<dbReference type="InterPro" id="IPR046346">
    <property type="entry name" value="Aminoacid_DH-like_N_sf"/>
</dbReference>
<evidence type="ECO:0000259" key="3">
    <source>
        <dbReference type="Pfam" id="PF21075"/>
    </source>
</evidence>
<protein>
    <submittedName>
        <fullName evidence="6">Glutamate dehydrogenase</fullName>
    </submittedName>
</protein>
<evidence type="ECO:0000259" key="1">
    <source>
        <dbReference type="Pfam" id="PF05088"/>
    </source>
</evidence>
<dbReference type="Gene3D" id="3.40.50.720">
    <property type="entry name" value="NAD(P)-binding Rossmann-like Domain"/>
    <property type="match status" value="1"/>
</dbReference>
<dbReference type="GO" id="GO:0006538">
    <property type="term" value="P:L-glutamate catabolic process"/>
    <property type="evidence" value="ECO:0007669"/>
    <property type="project" value="InterPro"/>
</dbReference>
<evidence type="ECO:0000313" key="6">
    <source>
        <dbReference type="EMBL" id="SDJ33742.1"/>
    </source>
</evidence>
<dbReference type="EMBL" id="FNEI01000009">
    <property type="protein sequence ID" value="SDJ33742.1"/>
    <property type="molecule type" value="Genomic_DNA"/>
</dbReference>
<dbReference type="InterPro" id="IPR049059">
    <property type="entry name" value="NAD_Glu_DH_HM1"/>
</dbReference>
<feature type="domain" description="NAD-specific glutamate dehydrogenase C-terminal" evidence="2">
    <location>
        <begin position="1299"/>
        <end position="1640"/>
    </location>
</feature>
<dbReference type="InterPro" id="IPR048381">
    <property type="entry name" value="GDH_C"/>
</dbReference>
<sequence>MSPRIEPADGFLTDYYEHVADDDVRSYTPETLLERARYHRSLAERREPGQTLIGVLSETDASLVAIVTEDLPYLLPSATAEIARDTAAIRLLVHPTFTVERDPASHRLTGIHRGPHRLGLPAAVDPSAGTAPVGPVTTQDVDDGGADDGGSLTEAWLAIEIPRLADQESADRLTERLHAVIHDVRAAAEDTAAIHEELAAEIRRLDGVPGGEEARKLLLWLNDGNFIFLGYRGRRGLGLLRDTAPAVVTSAPAAQTRIDTAGPAPVLTLTKSTLRSTVLRRAYLDEISLAGGTDPGGAGSGERTFVGLFAPSSTARSALEIPVIKDTVEEVLRGFGFPAASHSAKELLSVIEAYPRDELFHIDAAQLAAHARDILRLQERHSTRLFLRPDSYGRFMTALVFLPRRRYSTAVRLNIERELREAFGSDAIEFELRLGESAMARVFFRILLPHAEALAGAGTPTETSDPAQPAVIDSAALEQRIIAATRSWAQGLDEALQARLPADEATRLSRLWAAAFPASYKADYEVEDAVEDIAKFESFAPGDDDTADPLLTVYRRPGTAVLSEDARIRLYMTRPQSLTQILPFFHNLGLKVLDQRPFTVLRADGRQFFLYDLGLKYPRGVDPLATGELLAGSFSAAMRGDAESDAFDQLVLREGLGWRRTAILRAYAKYLRQLGSTNSYGFIADTLRENTKATHALLDLFEAKFDPDRFAPDLFEPEVLDPGPADGEGLDGDVFEGVRSEYSHRTQAVHAARRKLNKAIDAVPGLDADRLLRSLASLVEATLRTNFYLGKPYMSFKLNPSGIPAAPPPRPKFEIWVYSPRVEGVHLRFGPIARGGLRWSDRREDFRTEILGLVKAQTVKNAVIVPTGAKGGFFPKGLPDPTEDRAAWLAEGQESYRTFVRGLLDITDNLVPDPDGGGEGRVVPPPRVVRHDGDDYYLVVAADKGTAAFSDLANALAAEYGFWLGDAFASGGSVGYDHKLMGITARGAWESVRHHFKELMIDSETEDFTVVGIGDMSGDVFGNGMLLSKHIKLVAAFDHRHIFLDPTPDPAVSYAERERLFKLPRSSWADYKPGKISAGGGVYSRAEKSIPLSEEARLALGLEEGTTAMSPPDLLRAVLMAPVDLLYNGGIGTYVKASTEAHSDVGDKSNDAIRINAAQLRCHIIAEGGNLGITQRGRVEAALAGILVNSDAIDNSAGVDCSDHEVNIKIFLDRMIAAGRMSVEERTGFLHSLQDEVGRLVLKTNNDQNTLLLNDKQLAVEWSPSFERTMDWLEAVTDLDRDLECLPRNEDLRARVQTGKGLTTPELAVLAAYAKIELARELTEGGLSDDPWFSQTLQDYFPRQITERFGEHLSTHPLRRQIVATVVANDMINMGGIAFAFRAMEETTVSATAVARGFVVMRQIWNFDAITEDIARLSASIAGQHRAAISLDMRRLLDRSVRWYVTHDFRDKPVADALARLEGPMSSMQANFTGLLHGNNLAHSLKRLAHTDSVGVPHKLGIRASELLVNYGLLDITAIAEELQEPAEAVAEVYFAVFERISAIPLLEHITMLPRVTHWETLARAALRDDMYLVLADMTKEVVRHTSRSAGASADPVERIVDWERGNIEQLARIQETIQEAIKPGPVDIAALSVAVKLLRAMVRR</sequence>
<evidence type="ECO:0000313" key="7">
    <source>
        <dbReference type="Proteomes" id="UP000182130"/>
    </source>
</evidence>
<dbReference type="GO" id="GO:0004352">
    <property type="term" value="F:glutamate dehydrogenase (NAD+) activity"/>
    <property type="evidence" value="ECO:0007669"/>
    <property type="project" value="InterPro"/>
</dbReference>
<dbReference type="Pfam" id="PF21075">
    <property type="entry name" value="GDH_ACT1"/>
    <property type="match status" value="1"/>
</dbReference>
<dbReference type="InterPro" id="IPR049056">
    <property type="entry name" value="NAD_Glu_DH_HM3"/>
</dbReference>
<dbReference type="RefSeq" id="WP_074589507.1">
    <property type="nucleotide sequence ID" value="NZ_FNEI01000009.1"/>
</dbReference>
<dbReference type="STRING" id="1045773.SAMN05216555_109151"/>
<reference evidence="7" key="1">
    <citation type="submission" date="2016-10" db="EMBL/GenBank/DDBJ databases">
        <authorList>
            <person name="Varghese N."/>
            <person name="Submissions S."/>
        </authorList>
    </citation>
    <scope>NUCLEOTIDE SEQUENCE [LARGE SCALE GENOMIC DNA]</scope>
    <source>
        <strain evidence="7">CGMCC 1.10783</strain>
    </source>
</reference>
<dbReference type="SUPFAM" id="SSF51735">
    <property type="entry name" value="NAD(P)-binding Rossmann-fold domains"/>
    <property type="match status" value="1"/>
</dbReference>
<keyword evidence="7" id="KW-1185">Reference proteome</keyword>
<name>A0A1G8SWT5_9MICC</name>
<feature type="domain" description="NAD-glutamate dehydrogenase N-terminal ACT1" evidence="3">
    <location>
        <begin position="11"/>
        <end position="177"/>
    </location>
</feature>
<dbReference type="Pfam" id="PF21074">
    <property type="entry name" value="GDH_C"/>
    <property type="match status" value="1"/>
</dbReference>
<organism evidence="6 7">
    <name type="scientific">Arthrobacter cupressi</name>
    <dbReference type="NCBI Taxonomy" id="1045773"/>
    <lineage>
        <taxon>Bacteria</taxon>
        <taxon>Bacillati</taxon>
        <taxon>Actinomycetota</taxon>
        <taxon>Actinomycetes</taxon>
        <taxon>Micrococcales</taxon>
        <taxon>Micrococcaceae</taxon>
        <taxon>Arthrobacter</taxon>
    </lineage>
</organism>
<dbReference type="GO" id="GO:0004069">
    <property type="term" value="F:L-aspartate:2-oxoglutarate aminotransferase activity"/>
    <property type="evidence" value="ECO:0007669"/>
    <property type="project" value="InterPro"/>
</dbReference>
<dbReference type="Pfam" id="PF05088">
    <property type="entry name" value="Bac_GDH_CD"/>
    <property type="match status" value="1"/>
</dbReference>
<dbReference type="PIRSF" id="PIRSF036761">
    <property type="entry name" value="GDH_Mll4104"/>
    <property type="match status" value="1"/>
</dbReference>
<dbReference type="Pfam" id="PF21076">
    <property type="entry name" value="GDH_ACT2"/>
    <property type="match status" value="1"/>
</dbReference>
<dbReference type="Pfam" id="PF21073">
    <property type="entry name" value="GDH_HM1"/>
    <property type="match status" value="1"/>
</dbReference>
<feature type="domain" description="NAD-glutamate dehydrogenase ACT2" evidence="4">
    <location>
        <begin position="384"/>
        <end position="488"/>
    </location>
</feature>
<feature type="domain" description="NAD-glutamate dehydrogenase ACT3" evidence="5">
    <location>
        <begin position="553"/>
        <end position="620"/>
    </location>
</feature>
<dbReference type="Pfam" id="PF21077">
    <property type="entry name" value="GDH_ACT3"/>
    <property type="match status" value="1"/>
</dbReference>
<evidence type="ECO:0000259" key="4">
    <source>
        <dbReference type="Pfam" id="PF21076"/>
    </source>
</evidence>
<dbReference type="PANTHER" id="PTHR43403:SF1">
    <property type="entry name" value="NAD-SPECIFIC GLUTAMATE DEHYDROGENASE"/>
    <property type="match status" value="1"/>
</dbReference>
<accession>A0A1G8SWT5</accession>
<dbReference type="InterPro" id="IPR024727">
    <property type="entry name" value="NAD_Glu_DH_N_ACT1"/>
</dbReference>
<evidence type="ECO:0000259" key="5">
    <source>
        <dbReference type="Pfam" id="PF21077"/>
    </source>
</evidence>